<gene>
    <name evidence="4" type="ORF">ACFPFM_07460</name>
</gene>
<evidence type="ECO:0000256" key="1">
    <source>
        <dbReference type="ARBA" id="ARBA00022679"/>
    </source>
</evidence>
<evidence type="ECO:0000256" key="2">
    <source>
        <dbReference type="SAM" id="MobiDB-lite"/>
    </source>
</evidence>
<dbReference type="SUPFAM" id="SSF53756">
    <property type="entry name" value="UDP-Glycosyltransferase/glycogen phosphorylase"/>
    <property type="match status" value="1"/>
</dbReference>
<keyword evidence="5" id="KW-1185">Reference proteome</keyword>
<dbReference type="Pfam" id="PF00534">
    <property type="entry name" value="Glycos_transf_1"/>
    <property type="match status" value="1"/>
</dbReference>
<evidence type="ECO:0000313" key="4">
    <source>
        <dbReference type="EMBL" id="MFC5053593.1"/>
    </source>
</evidence>
<dbReference type="Gene3D" id="3.40.50.2000">
    <property type="entry name" value="Glycogen Phosphorylase B"/>
    <property type="match status" value="2"/>
</dbReference>
<dbReference type="RefSeq" id="WP_344036449.1">
    <property type="nucleotide sequence ID" value="NZ_BAAAKE010000005.1"/>
</dbReference>
<reference evidence="5" key="1">
    <citation type="journal article" date="2019" name="Int. J. Syst. Evol. Microbiol.">
        <title>The Global Catalogue of Microorganisms (GCM) 10K type strain sequencing project: providing services to taxonomists for standard genome sequencing and annotation.</title>
        <authorList>
            <consortium name="The Broad Institute Genomics Platform"/>
            <consortium name="The Broad Institute Genome Sequencing Center for Infectious Disease"/>
            <person name="Wu L."/>
            <person name="Ma J."/>
        </authorList>
    </citation>
    <scope>NUCLEOTIDE SEQUENCE [LARGE SCALE GENOMIC DNA]</scope>
    <source>
        <strain evidence="5">KCTC 12848</strain>
    </source>
</reference>
<keyword evidence="4" id="KW-0328">Glycosyltransferase</keyword>
<dbReference type="EMBL" id="JBHSJB010000007">
    <property type="protein sequence ID" value="MFC5053593.1"/>
    <property type="molecule type" value="Genomic_DNA"/>
</dbReference>
<feature type="domain" description="Glycosyl transferase family 1" evidence="3">
    <location>
        <begin position="257"/>
        <end position="320"/>
    </location>
</feature>
<dbReference type="InterPro" id="IPR001296">
    <property type="entry name" value="Glyco_trans_1"/>
</dbReference>
<dbReference type="PANTHER" id="PTHR12526">
    <property type="entry name" value="GLYCOSYLTRANSFERASE"/>
    <property type="match status" value="1"/>
</dbReference>
<name>A0ABV9XUF4_9PSEU</name>
<keyword evidence="1 4" id="KW-0808">Transferase</keyword>
<evidence type="ECO:0000313" key="5">
    <source>
        <dbReference type="Proteomes" id="UP001595833"/>
    </source>
</evidence>
<dbReference type="CDD" id="cd03801">
    <property type="entry name" value="GT4_PimA-like"/>
    <property type="match status" value="1"/>
</dbReference>
<organism evidence="4 5">
    <name type="scientific">Saccharothrix xinjiangensis</name>
    <dbReference type="NCBI Taxonomy" id="204798"/>
    <lineage>
        <taxon>Bacteria</taxon>
        <taxon>Bacillati</taxon>
        <taxon>Actinomycetota</taxon>
        <taxon>Actinomycetes</taxon>
        <taxon>Pseudonocardiales</taxon>
        <taxon>Pseudonocardiaceae</taxon>
        <taxon>Saccharothrix</taxon>
    </lineage>
</organism>
<sequence>MVAAVKVFGWSADQAGCGWYRMRMPLDELARRGHETHVAEEMPREWLDTCQVLIAQRICKPAASRTWQRIAQHPARPLMVVELDDDLWSVPPSSRVAYEWFSKPEVQENLRQNIRVADLVTVSTEPLADVVREFNPNVHVVPNAVPAGMLAMRPSERLDDRVVIGWGGSSTHVMDFADIGPKIVEYIAGRPDVLWHTVSGPRQLMMQHMRWLRRLPSEQWRALDWCEDIWDYYCAIGTFDISTAPLVPHVFNRSKSPIKALEAAARGVPMVASDVGPYSEFVRHGETGLLVKHAHEWPRALRTLVLDPGMREEMGAAARLQAREHTIERRGDEWEKVLLSQLSIRGGSVTATAPPPQTGGQETGEQQQDVQEHRCAVPELEAGQAWTCPEPGCGRQYGEQARIAPQYDPETHDVIDVAELLRDLAAAFVEGGHAFTPGVPPRETQAALYRIGGQVQRAAAAFGHLRIAMPRRG</sequence>
<accession>A0ABV9XUF4</accession>
<protein>
    <submittedName>
        <fullName evidence="4">Glycosyltransferase family 4 protein</fullName>
        <ecNumber evidence="4">2.4.-.-</ecNumber>
    </submittedName>
</protein>
<dbReference type="GO" id="GO:0016757">
    <property type="term" value="F:glycosyltransferase activity"/>
    <property type="evidence" value="ECO:0007669"/>
    <property type="project" value="UniProtKB-KW"/>
</dbReference>
<dbReference type="EC" id="2.4.-.-" evidence="4"/>
<dbReference type="PANTHER" id="PTHR12526:SF636">
    <property type="entry name" value="BLL3647 PROTEIN"/>
    <property type="match status" value="1"/>
</dbReference>
<evidence type="ECO:0000259" key="3">
    <source>
        <dbReference type="Pfam" id="PF00534"/>
    </source>
</evidence>
<feature type="region of interest" description="Disordered" evidence="2">
    <location>
        <begin position="347"/>
        <end position="366"/>
    </location>
</feature>
<proteinExistence type="predicted"/>
<dbReference type="Proteomes" id="UP001595833">
    <property type="component" value="Unassembled WGS sequence"/>
</dbReference>
<comment type="caution">
    <text evidence="4">The sequence shown here is derived from an EMBL/GenBank/DDBJ whole genome shotgun (WGS) entry which is preliminary data.</text>
</comment>